<dbReference type="Pfam" id="PF20698">
    <property type="entry name" value="PIN-TPR-GreABC"/>
    <property type="match status" value="1"/>
</dbReference>
<evidence type="ECO:0000313" key="2">
    <source>
        <dbReference type="EMBL" id="WBM80195.1"/>
    </source>
</evidence>
<evidence type="ECO:0000259" key="1">
    <source>
        <dbReference type="Pfam" id="PF20698"/>
    </source>
</evidence>
<sequence length="491" mass="53276">MFEEFGTEVGNSEDAIHIATDWKDDEEIRRRVVHALLFNSVPIDSQYSPVGEYLADFPNSVHFQLVPVDMERPLESLRAALGDLPDTSDVDAQVAAARLPICISAAVHNTTYAEAIVVRAAIARFAGTNDIDGEILAIRAAENAVIVVDSTALFTQILLPEITSVAAAGLFASQETTAEQFRDSVGCLARMKRASGLRYVPAAGGDVGSLRTVPEEDRTLRIQEAQRLHDRFEQTARVAHPELVVLPGFAGNSTHVLNTALSALDHAAAHGLAFWSDDLFLRRMASEIGVPSFGTVALLEFLCLEGRVNHEILEASRAALIVQYYVGIDFDSETYALAMRIDGDSPRGVAVAMMHGGGDKSNERLTLLMDALAASAQSPESLRDWSYTLARWLLHVSTAVEGTPATLSILIRQILGEAWCKSSCLPFVIQGIRAAAEFANESIDPVLDGFGYFHAGLKKQVGTEIAATFMLELASQLRDDDRQRVTLAILS</sequence>
<name>A0ABY7NF11_9MICO</name>
<dbReference type="EMBL" id="CP075584">
    <property type="protein sequence ID" value="WBM80195.1"/>
    <property type="molecule type" value="Genomic_DNA"/>
</dbReference>
<accession>A0ABY7NF11</accession>
<feature type="domain" description="PIN" evidence="1">
    <location>
        <begin position="147"/>
        <end position="286"/>
    </location>
</feature>
<protein>
    <recommendedName>
        <fullName evidence="1">PIN domain-containing protein</fullName>
    </recommendedName>
</protein>
<organism evidence="2 3">
    <name type="scientific">Cryobacterium breve</name>
    <dbReference type="NCBI Taxonomy" id="1259258"/>
    <lineage>
        <taxon>Bacteria</taxon>
        <taxon>Bacillati</taxon>
        <taxon>Actinomycetota</taxon>
        <taxon>Actinomycetes</taxon>
        <taxon>Micrococcales</taxon>
        <taxon>Microbacteriaceae</taxon>
        <taxon>Cryobacterium</taxon>
    </lineage>
</organism>
<dbReference type="RefSeq" id="WP_281534822.1">
    <property type="nucleotide sequence ID" value="NZ_CP075584.1"/>
</dbReference>
<dbReference type="Proteomes" id="UP001212421">
    <property type="component" value="Chromosome"/>
</dbReference>
<reference evidence="2 3" key="1">
    <citation type="submission" date="2021-05" db="EMBL/GenBank/DDBJ databases">
        <authorList>
            <person name="Kumar R."/>
            <person name="Kumar A."/>
            <person name="Mukhia S."/>
        </authorList>
    </citation>
    <scope>NUCLEOTIDE SEQUENCE [LARGE SCALE GENOMIC DNA]</scope>
    <source>
        <strain evidence="2 3">ERMR7:08</strain>
    </source>
</reference>
<keyword evidence="3" id="KW-1185">Reference proteome</keyword>
<dbReference type="InterPro" id="IPR048987">
    <property type="entry name" value="PIN-TPR-GreABC"/>
</dbReference>
<proteinExistence type="predicted"/>
<evidence type="ECO:0000313" key="3">
    <source>
        <dbReference type="Proteomes" id="UP001212421"/>
    </source>
</evidence>
<gene>
    <name evidence="2" type="ORF">KIV56_00980</name>
</gene>